<accession>R4JDS4</accession>
<evidence type="ECO:0000313" key="1">
    <source>
        <dbReference type="EMBL" id="AGK86882.1"/>
    </source>
</evidence>
<dbReference type="EMBL" id="KC699836">
    <property type="protein sequence ID" value="AGK86882.1"/>
    <property type="molecule type" value="Genomic_DNA"/>
</dbReference>
<evidence type="ECO:0000313" key="2">
    <source>
        <dbReference type="Proteomes" id="UP000258501"/>
    </source>
</evidence>
<protein>
    <submittedName>
        <fullName evidence="1">Uncharacterized protein</fullName>
    </submittedName>
</protein>
<dbReference type="Proteomes" id="UP000258501">
    <property type="component" value="Segment"/>
</dbReference>
<name>R4JDS4_9CAUD</name>
<gene>
    <name evidence="1" type="ORF">SIOphi_00370</name>
</gene>
<sequence length="105" mass="12180">MILYHVTTDESLDSILKEGLKPLIGQRSEKIESHPAVYLFLSIDDLTDALYGWLGNEFEDYEGDLHTLKVNIPDNFEVEKTCGYEVCSYKPIPPQYITYLRKEDF</sequence>
<keyword evidence="2" id="KW-1185">Reference proteome</keyword>
<organism evidence="1 2">
    <name type="scientific">Bacillus phage SIOphi</name>
    <dbReference type="NCBI Taxonomy" id="1285382"/>
    <lineage>
        <taxon>Viruses</taxon>
        <taxon>Duplodnaviria</taxon>
        <taxon>Heunggongvirae</taxon>
        <taxon>Uroviricota</taxon>
        <taxon>Caudoviricetes</taxon>
        <taxon>Herelleviridae</taxon>
        <taxon>Bastillevirinae</taxon>
        <taxon>Siophivirus</taxon>
        <taxon>Siophivirus SIOphi</taxon>
    </lineage>
</organism>
<reference evidence="1 2" key="1">
    <citation type="submission" date="2013-02" db="EMBL/GenBank/DDBJ databases">
        <authorList>
            <person name="Lukaszewicz M."/>
            <person name="Biegalska A."/>
            <person name="Krasowska A."/>
        </authorList>
    </citation>
    <scope>NUCLEOTIDE SEQUENCE [LARGE SCALE GENOMIC DNA]</scope>
</reference>
<proteinExistence type="predicted"/>